<evidence type="ECO:0000256" key="5">
    <source>
        <dbReference type="SAM" id="MobiDB-lite"/>
    </source>
</evidence>
<dbReference type="SMART" id="SM00064">
    <property type="entry name" value="FYVE"/>
    <property type="match status" value="1"/>
</dbReference>
<evidence type="ECO:0000256" key="3">
    <source>
        <dbReference type="ARBA" id="ARBA00022833"/>
    </source>
</evidence>
<dbReference type="GO" id="GO:0031410">
    <property type="term" value="C:cytoplasmic vesicle"/>
    <property type="evidence" value="ECO:0007669"/>
    <property type="project" value="TreeGrafter"/>
</dbReference>
<accession>A0A7J7E545</accession>
<evidence type="ECO:0000259" key="6">
    <source>
        <dbReference type="PROSITE" id="PS50178"/>
    </source>
</evidence>
<dbReference type="SUPFAM" id="SSF57903">
    <property type="entry name" value="FYVE/PHD zinc finger"/>
    <property type="match status" value="1"/>
</dbReference>
<feature type="region of interest" description="Disordered" evidence="5">
    <location>
        <begin position="66"/>
        <end position="129"/>
    </location>
</feature>
<dbReference type="GO" id="GO:0008270">
    <property type="term" value="F:zinc ion binding"/>
    <property type="evidence" value="ECO:0007669"/>
    <property type="project" value="UniProtKB-KW"/>
</dbReference>
<reference evidence="7 8" key="1">
    <citation type="journal article" date="2020" name="Mol. Biol. Evol.">
        <title>Interspecific Gene Flow and the Evolution of Specialization in Black and White Rhinoceros.</title>
        <authorList>
            <person name="Moodley Y."/>
            <person name="Westbury M.V."/>
            <person name="Russo I.M."/>
            <person name="Gopalakrishnan S."/>
            <person name="Rakotoarivelo A."/>
            <person name="Olsen R.A."/>
            <person name="Prost S."/>
            <person name="Tunstall T."/>
            <person name="Ryder O.A."/>
            <person name="Dalen L."/>
            <person name="Bruford M.W."/>
        </authorList>
    </citation>
    <scope>NUCLEOTIDE SEQUENCE [LARGE SCALE GENOMIC DNA]</scope>
    <source>
        <strain evidence="7">SBR-YM</strain>
        <tissue evidence="7">Skin</tissue>
    </source>
</reference>
<dbReference type="Gene3D" id="3.30.40.10">
    <property type="entry name" value="Zinc/RING finger domain, C3HC4 (zinc finger)"/>
    <property type="match status" value="1"/>
</dbReference>
<keyword evidence="3" id="KW-0862">Zinc</keyword>
<dbReference type="PROSITE" id="PS50178">
    <property type="entry name" value="ZF_FYVE"/>
    <property type="match status" value="1"/>
</dbReference>
<dbReference type="GO" id="GO:1903426">
    <property type="term" value="P:regulation of reactive oxygen species biosynthetic process"/>
    <property type="evidence" value="ECO:0007669"/>
    <property type="project" value="TreeGrafter"/>
</dbReference>
<feature type="region of interest" description="Disordered" evidence="5">
    <location>
        <begin position="1"/>
        <end position="43"/>
    </location>
</feature>
<feature type="compositionally biased region" description="Polar residues" evidence="5">
    <location>
        <begin position="72"/>
        <end position="85"/>
    </location>
</feature>
<dbReference type="PANTHER" id="PTHR46715">
    <property type="entry name" value="1-PHOSPHATIDYLINOSITOL 3-PHOSPHATE 5-KINASE"/>
    <property type="match status" value="1"/>
</dbReference>
<dbReference type="Pfam" id="PF01363">
    <property type="entry name" value="FYVE"/>
    <property type="match status" value="1"/>
</dbReference>
<evidence type="ECO:0000256" key="2">
    <source>
        <dbReference type="ARBA" id="ARBA00022771"/>
    </source>
</evidence>
<feature type="domain" description="FYVE-type" evidence="6">
    <location>
        <begin position="167"/>
        <end position="227"/>
    </location>
</feature>
<dbReference type="GO" id="GO:0032438">
    <property type="term" value="P:melanosome organization"/>
    <property type="evidence" value="ECO:0007669"/>
    <property type="project" value="TreeGrafter"/>
</dbReference>
<dbReference type="GO" id="GO:0090385">
    <property type="term" value="P:phagosome-lysosome fusion"/>
    <property type="evidence" value="ECO:0007669"/>
    <property type="project" value="TreeGrafter"/>
</dbReference>
<protein>
    <recommendedName>
        <fullName evidence="6">FYVE-type domain-containing protein</fullName>
    </recommendedName>
</protein>
<dbReference type="AlphaFoldDB" id="A0A7J7E545"/>
<gene>
    <name evidence="7" type="ORF">HPG69_004613</name>
</gene>
<dbReference type="InterPro" id="IPR013083">
    <property type="entry name" value="Znf_RING/FYVE/PHD"/>
</dbReference>
<evidence type="ECO:0000313" key="7">
    <source>
        <dbReference type="EMBL" id="KAF5910526.1"/>
    </source>
</evidence>
<keyword evidence="8" id="KW-1185">Reference proteome</keyword>
<evidence type="ECO:0000313" key="8">
    <source>
        <dbReference type="Proteomes" id="UP000551758"/>
    </source>
</evidence>
<dbReference type="GO" id="GO:0030593">
    <property type="term" value="P:neutrophil chemotaxis"/>
    <property type="evidence" value="ECO:0007669"/>
    <property type="project" value="TreeGrafter"/>
</dbReference>
<keyword evidence="2 4" id="KW-0863">Zinc-finger</keyword>
<dbReference type="GO" id="GO:0000285">
    <property type="term" value="F:1-phosphatidylinositol-3-phosphate 5-kinase activity"/>
    <property type="evidence" value="ECO:0007669"/>
    <property type="project" value="InterPro"/>
</dbReference>
<comment type="caution">
    <text evidence="7">The sequence shown here is derived from an EMBL/GenBank/DDBJ whole genome shotgun (WGS) entry which is preliminary data.</text>
</comment>
<name>A0A7J7E545_DICBM</name>
<evidence type="ECO:0000256" key="4">
    <source>
        <dbReference type="PROSITE-ProRule" id="PRU00091"/>
    </source>
</evidence>
<dbReference type="Proteomes" id="UP000551758">
    <property type="component" value="Unassembled WGS sequence"/>
</dbReference>
<dbReference type="InterPro" id="IPR017455">
    <property type="entry name" value="Znf_FYVE-rel"/>
</dbReference>
<sequence length="313" mass="35083">MATDDKTSPTLESANDLPRSPTSPSHLTHFKPLTPDQDEPPFKSAYSSFVNLFRFNKERVEGEQQFLGGGWTSPQLPSRTQSVRSPTPYKKQLPEELPRRSSAVLAENSLQRPQNTDTRRKAEPAFGGHDPRAAVQLRSLSTVLKRLKEIMEGKSQDSDLKQYWMPDSQCKECYDCSEKFTTFRRRHHCRLCGQIFCSRCCNQEIPGKFMGYTGDLRACTYCRKIALSYAHSTDSNSIGEDLNALSDSAASVSVLDPSEPRTPVGSRKASRNIFLEDDFAWQSLIHPDSSNTALSARLVSVQEDAGKSPARNR</sequence>
<dbReference type="InterPro" id="IPR011011">
    <property type="entry name" value="Znf_FYVE_PHD"/>
</dbReference>
<keyword evidence="1" id="KW-0479">Metal-binding</keyword>
<organism evidence="7 8">
    <name type="scientific">Diceros bicornis minor</name>
    <name type="common">South-central black rhinoceros</name>
    <dbReference type="NCBI Taxonomy" id="77932"/>
    <lineage>
        <taxon>Eukaryota</taxon>
        <taxon>Metazoa</taxon>
        <taxon>Chordata</taxon>
        <taxon>Craniata</taxon>
        <taxon>Vertebrata</taxon>
        <taxon>Euteleostomi</taxon>
        <taxon>Mammalia</taxon>
        <taxon>Eutheria</taxon>
        <taxon>Laurasiatheria</taxon>
        <taxon>Perissodactyla</taxon>
        <taxon>Rhinocerotidae</taxon>
        <taxon>Diceros</taxon>
    </lineage>
</organism>
<dbReference type="FunFam" id="3.30.40.10:FF:000057">
    <property type="entry name" value="1-phosphatidylinositol 3-phosphate 5-kinase isoform X1"/>
    <property type="match status" value="1"/>
</dbReference>
<dbReference type="GO" id="GO:0052810">
    <property type="term" value="F:1-phosphatidylinositol-5-kinase activity"/>
    <property type="evidence" value="ECO:0007669"/>
    <property type="project" value="TreeGrafter"/>
</dbReference>
<dbReference type="PANTHER" id="PTHR46715:SF1">
    <property type="entry name" value="1-PHOSPHATIDYLINOSITOL 3-PHOSPHATE 5-KINASE"/>
    <property type="match status" value="1"/>
</dbReference>
<dbReference type="EMBL" id="JACDTQ010004070">
    <property type="protein sequence ID" value="KAF5910526.1"/>
    <property type="molecule type" value="Genomic_DNA"/>
</dbReference>
<dbReference type="InterPro" id="IPR043548">
    <property type="entry name" value="PIKfyve"/>
</dbReference>
<evidence type="ECO:0000256" key="1">
    <source>
        <dbReference type="ARBA" id="ARBA00022723"/>
    </source>
</evidence>
<proteinExistence type="predicted"/>
<dbReference type="CDD" id="cd15725">
    <property type="entry name" value="FYVE_PIKfyve_Fab1"/>
    <property type="match status" value="1"/>
</dbReference>
<dbReference type="InterPro" id="IPR000306">
    <property type="entry name" value="Znf_FYVE"/>
</dbReference>
<dbReference type="GO" id="GO:0012506">
    <property type="term" value="C:vesicle membrane"/>
    <property type="evidence" value="ECO:0007669"/>
    <property type="project" value="TreeGrafter"/>
</dbReference>